<organism evidence="2 3">
    <name type="scientific">Salinarimonas soli</name>
    <dbReference type="NCBI Taxonomy" id="1638099"/>
    <lineage>
        <taxon>Bacteria</taxon>
        <taxon>Pseudomonadati</taxon>
        <taxon>Pseudomonadota</taxon>
        <taxon>Alphaproteobacteria</taxon>
        <taxon>Hyphomicrobiales</taxon>
        <taxon>Salinarimonadaceae</taxon>
        <taxon>Salinarimonas</taxon>
    </lineage>
</organism>
<protein>
    <submittedName>
        <fullName evidence="2">DUF2382 domain-containing protein</fullName>
    </submittedName>
</protein>
<evidence type="ECO:0000313" key="2">
    <source>
        <dbReference type="EMBL" id="KAA2238215.1"/>
    </source>
</evidence>
<proteinExistence type="predicted"/>
<dbReference type="AlphaFoldDB" id="A0A5B2VH03"/>
<evidence type="ECO:0000259" key="1">
    <source>
        <dbReference type="Pfam" id="PF09557"/>
    </source>
</evidence>
<dbReference type="Pfam" id="PF09557">
    <property type="entry name" value="DUF2382"/>
    <property type="match status" value="1"/>
</dbReference>
<keyword evidence="3" id="KW-1185">Reference proteome</keyword>
<comment type="caution">
    <text evidence="2">The sequence shown here is derived from an EMBL/GenBank/DDBJ whole genome shotgun (WGS) entry which is preliminary data.</text>
</comment>
<sequence>MARDDDKPDEIVERIPIVEERATIGKRAVEGGRVRVHSRVEERQELLRETLSHEEVTVERVPIDREVTEAPAIREENGVTIVPVVEEILVVERRLRLKEELHIKKVQRTEEVEVPVTVRSTRATVERE</sequence>
<feature type="domain" description="DUF2382" evidence="1">
    <location>
        <begin position="15"/>
        <end position="125"/>
    </location>
</feature>
<dbReference type="InterPro" id="IPR019060">
    <property type="entry name" value="DUF2382"/>
</dbReference>
<dbReference type="EMBL" id="VUOA01000014">
    <property type="protein sequence ID" value="KAA2238215.1"/>
    <property type="molecule type" value="Genomic_DNA"/>
</dbReference>
<reference evidence="2 3" key="2">
    <citation type="submission" date="2019-09" db="EMBL/GenBank/DDBJ databases">
        <authorList>
            <person name="Jin C."/>
        </authorList>
    </citation>
    <scope>NUCLEOTIDE SEQUENCE [LARGE SCALE GENOMIC DNA]</scope>
    <source>
        <strain evidence="2 3">BN140002</strain>
    </source>
</reference>
<evidence type="ECO:0000313" key="3">
    <source>
        <dbReference type="Proteomes" id="UP000323142"/>
    </source>
</evidence>
<name>A0A5B2VH03_9HYPH</name>
<dbReference type="OrthoDB" id="7586109at2"/>
<dbReference type="Proteomes" id="UP000323142">
    <property type="component" value="Unassembled WGS sequence"/>
</dbReference>
<reference evidence="2 3" key="1">
    <citation type="submission" date="2019-09" db="EMBL/GenBank/DDBJ databases">
        <title>Salinarimonas rosea gen. nov., sp. nov., a new member of the a-2 subgroup of the Proteobacteria.</title>
        <authorList>
            <person name="Liu J."/>
        </authorList>
    </citation>
    <scope>NUCLEOTIDE SEQUENCE [LARGE SCALE GENOMIC DNA]</scope>
    <source>
        <strain evidence="2 3">BN140002</strain>
    </source>
</reference>
<gene>
    <name evidence="2" type="ORF">F0L46_06090</name>
</gene>
<dbReference type="RefSeq" id="WP_149816163.1">
    <property type="nucleotide sequence ID" value="NZ_VUOA01000014.1"/>
</dbReference>
<accession>A0A5B2VH03</accession>